<comment type="pathway">
    <text evidence="4 16">Cofactor biosynthesis; coenzyme A biosynthesis; CoA from (R)-pantothenate: step 1/5.</text>
</comment>
<evidence type="ECO:0000256" key="14">
    <source>
        <dbReference type="ARBA" id="ARBA00038036"/>
    </source>
</evidence>
<feature type="binding site" evidence="16">
    <location>
        <position position="134"/>
    </location>
    <ligand>
        <name>ATP</name>
        <dbReference type="ChEBI" id="CHEBI:30616"/>
    </ligand>
</feature>
<comment type="caution">
    <text evidence="17">The sequence shown here is derived from an EMBL/GenBank/DDBJ whole genome shotgun (WGS) entry which is preliminary data.</text>
</comment>
<keyword evidence="12 16" id="KW-0630">Potassium</keyword>
<dbReference type="InterPro" id="IPR043129">
    <property type="entry name" value="ATPase_NBD"/>
</dbReference>
<sequence>MSLILVMDVGNSTIVIGVYQDDECIRSWRIATDRQKTSDEYAVLIQSMFAGEKIAFSNIKGIIISSVVPPIMHTLEQMCRMYLGQKALVIGPGVKTGLNILYENPREVGSDRIANAVGALTHYGSPVIIVDFGTATTYCYINEKEQYVGGAIAPGMAVATEALYLKASKLPKIELAKPKQVLGKNTIHAMQAGTFYGYIGQVEGIISRIQKEAKPSKKPIVVATGGLASLLAPETQVIDVVDPFLTLKGLKAIYEKNT</sequence>
<keyword evidence="13 16" id="KW-0173">Coenzyme A biosynthesis</keyword>
<evidence type="ECO:0000256" key="8">
    <source>
        <dbReference type="ARBA" id="ARBA00022679"/>
    </source>
</evidence>
<feature type="binding site" evidence="16">
    <location>
        <begin position="109"/>
        <end position="112"/>
    </location>
    <ligand>
        <name>substrate</name>
    </ligand>
</feature>
<reference evidence="17 18" key="1">
    <citation type="submission" date="2023-07" db="EMBL/GenBank/DDBJ databases">
        <title>Genomic Encyclopedia of Type Strains, Phase IV (KMG-IV): sequencing the most valuable type-strain genomes for metagenomic binning, comparative biology and taxonomic classification.</title>
        <authorList>
            <person name="Goeker M."/>
        </authorList>
    </citation>
    <scope>NUCLEOTIDE SEQUENCE [LARGE SCALE GENOMIC DNA]</scope>
    <source>
        <strain evidence="17 18">DSM 19154</strain>
    </source>
</reference>
<feature type="binding site" evidence="16">
    <location>
        <position position="131"/>
    </location>
    <ligand>
        <name>K(+)</name>
        <dbReference type="ChEBI" id="CHEBI:29103"/>
    </ligand>
</feature>
<feature type="binding site" evidence="16">
    <location>
        <position position="186"/>
    </location>
    <ligand>
        <name>substrate</name>
    </ligand>
</feature>
<dbReference type="PANTHER" id="PTHR34265:SF1">
    <property type="entry name" value="TYPE III PANTOTHENATE KINASE"/>
    <property type="match status" value="1"/>
</dbReference>
<evidence type="ECO:0000256" key="7">
    <source>
        <dbReference type="ARBA" id="ARBA00022490"/>
    </source>
</evidence>
<dbReference type="Proteomes" id="UP001225034">
    <property type="component" value="Unassembled WGS sequence"/>
</dbReference>
<evidence type="ECO:0000256" key="10">
    <source>
        <dbReference type="ARBA" id="ARBA00022777"/>
    </source>
</evidence>
<dbReference type="InterPro" id="IPR004619">
    <property type="entry name" value="Type_III_PanK"/>
</dbReference>
<keyword evidence="9 16" id="KW-0547">Nucleotide-binding</keyword>
<name>A0ABT9YMZ0_9BACI</name>
<dbReference type="HAMAP" id="MF_01274">
    <property type="entry name" value="Pantothen_kinase_3"/>
    <property type="match status" value="1"/>
</dbReference>
<dbReference type="SUPFAM" id="SSF53067">
    <property type="entry name" value="Actin-like ATPase domain"/>
    <property type="match status" value="2"/>
</dbReference>
<dbReference type="PANTHER" id="PTHR34265">
    <property type="entry name" value="TYPE III PANTOTHENATE KINASE"/>
    <property type="match status" value="1"/>
</dbReference>
<keyword evidence="10 16" id="KW-0418">Kinase</keyword>
<accession>A0ABT9YMZ0</accession>
<comment type="function">
    <text evidence="16">Catalyzes the phosphorylation of pantothenate (Pan), the first step in CoA biosynthesis.</text>
</comment>
<comment type="subcellular location">
    <subcellularLocation>
        <location evidence="3 16">Cytoplasm</location>
    </subcellularLocation>
</comment>
<comment type="cofactor">
    <cofactor evidence="16">
        <name>NH4(+)</name>
        <dbReference type="ChEBI" id="CHEBI:28938"/>
    </cofactor>
    <cofactor evidence="16">
        <name>K(+)</name>
        <dbReference type="ChEBI" id="CHEBI:29103"/>
    </cofactor>
    <text evidence="16">A monovalent cation. Ammonium or potassium.</text>
</comment>
<evidence type="ECO:0000256" key="13">
    <source>
        <dbReference type="ARBA" id="ARBA00022993"/>
    </source>
</evidence>
<evidence type="ECO:0000256" key="15">
    <source>
        <dbReference type="ARBA" id="ARBA00040883"/>
    </source>
</evidence>
<evidence type="ECO:0000256" key="16">
    <source>
        <dbReference type="HAMAP-Rule" id="MF_01274"/>
    </source>
</evidence>
<dbReference type="GO" id="GO:0004594">
    <property type="term" value="F:pantothenate kinase activity"/>
    <property type="evidence" value="ECO:0007669"/>
    <property type="project" value="UniProtKB-EC"/>
</dbReference>
<evidence type="ECO:0000256" key="6">
    <source>
        <dbReference type="ARBA" id="ARBA00012102"/>
    </source>
</evidence>
<feature type="active site" description="Proton acceptor" evidence="16">
    <location>
        <position position="111"/>
    </location>
</feature>
<keyword evidence="18" id="KW-1185">Reference proteome</keyword>
<dbReference type="NCBIfam" id="NF009855">
    <property type="entry name" value="PRK13321.1"/>
    <property type="match status" value="1"/>
</dbReference>
<comment type="cofactor">
    <cofactor evidence="2">
        <name>K(+)</name>
        <dbReference type="ChEBI" id="CHEBI:29103"/>
    </cofactor>
</comment>
<evidence type="ECO:0000256" key="9">
    <source>
        <dbReference type="ARBA" id="ARBA00022741"/>
    </source>
</evidence>
<dbReference type="EMBL" id="JAUSUA010000009">
    <property type="protein sequence ID" value="MDQ0209225.1"/>
    <property type="molecule type" value="Genomic_DNA"/>
</dbReference>
<keyword evidence="11 16" id="KW-0067">ATP-binding</keyword>
<dbReference type="Pfam" id="PF03309">
    <property type="entry name" value="Pan_kinase"/>
    <property type="match status" value="1"/>
</dbReference>
<feature type="binding site" evidence="16">
    <location>
        <begin position="8"/>
        <end position="15"/>
    </location>
    <ligand>
        <name>ATP</name>
        <dbReference type="ChEBI" id="CHEBI:30616"/>
    </ligand>
</feature>
<evidence type="ECO:0000256" key="1">
    <source>
        <dbReference type="ARBA" id="ARBA00001206"/>
    </source>
</evidence>
<dbReference type="CDD" id="cd24015">
    <property type="entry name" value="ASKHA_NBD_PanK-III"/>
    <property type="match status" value="1"/>
</dbReference>
<evidence type="ECO:0000256" key="4">
    <source>
        <dbReference type="ARBA" id="ARBA00005225"/>
    </source>
</evidence>
<dbReference type="Gene3D" id="3.30.420.40">
    <property type="match status" value="2"/>
</dbReference>
<evidence type="ECO:0000313" key="18">
    <source>
        <dbReference type="Proteomes" id="UP001225034"/>
    </source>
</evidence>
<proteinExistence type="inferred from homology"/>
<comment type="catalytic activity">
    <reaction evidence="1 16">
        <text>(R)-pantothenate + ATP = (R)-4'-phosphopantothenate + ADP + H(+)</text>
        <dbReference type="Rhea" id="RHEA:16373"/>
        <dbReference type="ChEBI" id="CHEBI:10986"/>
        <dbReference type="ChEBI" id="CHEBI:15378"/>
        <dbReference type="ChEBI" id="CHEBI:29032"/>
        <dbReference type="ChEBI" id="CHEBI:30616"/>
        <dbReference type="ChEBI" id="CHEBI:456216"/>
        <dbReference type="EC" id="2.7.1.33"/>
    </reaction>
</comment>
<evidence type="ECO:0000256" key="2">
    <source>
        <dbReference type="ARBA" id="ARBA00001958"/>
    </source>
</evidence>
<dbReference type="NCBIfam" id="TIGR00671">
    <property type="entry name" value="baf"/>
    <property type="match status" value="1"/>
</dbReference>
<dbReference type="NCBIfam" id="NF009848">
    <property type="entry name" value="PRK13318.1-6"/>
    <property type="match status" value="1"/>
</dbReference>
<keyword evidence="8 16" id="KW-0808">Transferase</keyword>
<comment type="subunit">
    <text evidence="5 16">Homodimer.</text>
</comment>
<evidence type="ECO:0000256" key="11">
    <source>
        <dbReference type="ARBA" id="ARBA00022840"/>
    </source>
</evidence>
<dbReference type="EC" id="2.7.1.33" evidence="6 16"/>
<evidence type="ECO:0000313" key="17">
    <source>
        <dbReference type="EMBL" id="MDQ0209225.1"/>
    </source>
</evidence>
<keyword evidence="7 16" id="KW-0963">Cytoplasm</keyword>
<evidence type="ECO:0000256" key="5">
    <source>
        <dbReference type="ARBA" id="ARBA00011738"/>
    </source>
</evidence>
<evidence type="ECO:0000256" key="12">
    <source>
        <dbReference type="ARBA" id="ARBA00022958"/>
    </source>
</evidence>
<comment type="similarity">
    <text evidence="14 16">Belongs to the type III pantothenate kinase family.</text>
</comment>
<organism evidence="17 18">
    <name type="scientific">Alkalicoccobacillus murimartini</name>
    <dbReference type="NCBI Taxonomy" id="171685"/>
    <lineage>
        <taxon>Bacteria</taxon>
        <taxon>Bacillati</taxon>
        <taxon>Bacillota</taxon>
        <taxon>Bacilli</taxon>
        <taxon>Bacillales</taxon>
        <taxon>Bacillaceae</taxon>
        <taxon>Alkalicoccobacillus</taxon>
    </lineage>
</organism>
<evidence type="ECO:0000256" key="3">
    <source>
        <dbReference type="ARBA" id="ARBA00004496"/>
    </source>
</evidence>
<gene>
    <name evidence="16" type="primary">coaX</name>
    <name evidence="17" type="ORF">J2S05_004065</name>
</gene>
<keyword evidence="16" id="KW-0479">Metal-binding</keyword>
<feature type="binding site" evidence="16">
    <location>
        <position position="102"/>
    </location>
    <ligand>
        <name>substrate</name>
    </ligand>
</feature>
<protein>
    <recommendedName>
        <fullName evidence="15 16">Type III pantothenate kinase</fullName>
        <ecNumber evidence="6 16">2.7.1.33</ecNumber>
    </recommendedName>
    <alternativeName>
        <fullName evidence="16">PanK-III</fullName>
    </alternativeName>
    <alternativeName>
        <fullName evidence="16">Pantothenic acid kinase</fullName>
    </alternativeName>
</protein>